<dbReference type="EMBL" id="JABDTM020028069">
    <property type="protein sequence ID" value="KAH0809557.1"/>
    <property type="molecule type" value="Genomic_DNA"/>
</dbReference>
<evidence type="ECO:0000256" key="7">
    <source>
        <dbReference type="PROSITE-ProRule" id="PRU00843"/>
    </source>
</evidence>
<evidence type="ECO:0000313" key="12">
    <source>
        <dbReference type="Proteomes" id="UP000719412"/>
    </source>
</evidence>
<accession>A0A8J6L7I9</accession>
<feature type="repeat" description="ANK" evidence="5">
    <location>
        <begin position="1523"/>
        <end position="1557"/>
    </location>
</feature>
<dbReference type="Gene3D" id="3.30.590.10">
    <property type="entry name" value="Glutamine synthetase/guanido kinase, catalytic domain"/>
    <property type="match status" value="1"/>
</dbReference>
<dbReference type="Gene3D" id="1.10.135.10">
    <property type="entry name" value="ATP:guanido phosphotransferase, N-terminal domain"/>
    <property type="match status" value="1"/>
</dbReference>
<evidence type="ECO:0000259" key="9">
    <source>
        <dbReference type="PROSITE" id="PS51509"/>
    </source>
</evidence>
<name>A0A8J6L7I9_TENMO</name>
<evidence type="ECO:0000259" key="10">
    <source>
        <dbReference type="PROSITE" id="PS51510"/>
    </source>
</evidence>
<feature type="compositionally biased region" description="Acidic residues" evidence="8">
    <location>
        <begin position="575"/>
        <end position="591"/>
    </location>
</feature>
<dbReference type="Gene3D" id="1.20.890.10">
    <property type="entry name" value="cAMP-dependent protein kinase regulatory subunit, dimerization-anchoring domain"/>
    <property type="match status" value="1"/>
</dbReference>
<feature type="compositionally biased region" description="Basic and acidic residues" evidence="8">
    <location>
        <begin position="521"/>
        <end position="535"/>
    </location>
</feature>
<feature type="compositionally biased region" description="Basic and acidic residues" evidence="8">
    <location>
        <begin position="549"/>
        <end position="574"/>
    </location>
</feature>
<reference evidence="11" key="2">
    <citation type="submission" date="2021-08" db="EMBL/GenBank/DDBJ databases">
        <authorList>
            <person name="Eriksson T."/>
        </authorList>
    </citation>
    <scope>NUCLEOTIDE SEQUENCE</scope>
    <source>
        <strain evidence="11">Stoneville</strain>
        <tissue evidence="11">Whole head</tissue>
    </source>
</reference>
<organism evidence="11 12">
    <name type="scientific">Tenebrio molitor</name>
    <name type="common">Yellow mealworm beetle</name>
    <dbReference type="NCBI Taxonomy" id="7067"/>
    <lineage>
        <taxon>Eukaryota</taxon>
        <taxon>Metazoa</taxon>
        <taxon>Ecdysozoa</taxon>
        <taxon>Arthropoda</taxon>
        <taxon>Hexapoda</taxon>
        <taxon>Insecta</taxon>
        <taxon>Pterygota</taxon>
        <taxon>Neoptera</taxon>
        <taxon>Endopterygota</taxon>
        <taxon>Coleoptera</taxon>
        <taxon>Polyphaga</taxon>
        <taxon>Cucujiformia</taxon>
        <taxon>Tenebrionidae</taxon>
        <taxon>Tenebrio</taxon>
    </lineage>
</organism>
<keyword evidence="2 7" id="KW-0547">Nucleotide-binding</keyword>
<dbReference type="CDD" id="cd22966">
    <property type="entry name" value="DD_DYDC-like"/>
    <property type="match status" value="1"/>
</dbReference>
<dbReference type="SUPFAM" id="SSF48034">
    <property type="entry name" value="Guanido kinase N-terminal domain"/>
    <property type="match status" value="1"/>
</dbReference>
<dbReference type="InterPro" id="IPR002110">
    <property type="entry name" value="Ankyrin_rpt"/>
</dbReference>
<dbReference type="InterPro" id="IPR014746">
    <property type="entry name" value="Gln_synth/guanido_kin_cat_dom"/>
</dbReference>
<dbReference type="PROSITE" id="PS50297">
    <property type="entry name" value="ANK_REP_REGION"/>
    <property type="match status" value="3"/>
</dbReference>
<dbReference type="InterPro" id="IPR049630">
    <property type="entry name" value="DYDC-like_DD"/>
</dbReference>
<dbReference type="PANTHER" id="PTHR24172">
    <property type="entry name" value="ANK_REP_REGION DOMAIN-CONTAINING PROTEIN"/>
    <property type="match status" value="1"/>
</dbReference>
<evidence type="ECO:0000256" key="3">
    <source>
        <dbReference type="ARBA" id="ARBA00022777"/>
    </source>
</evidence>
<dbReference type="GO" id="GO:0005524">
    <property type="term" value="F:ATP binding"/>
    <property type="evidence" value="ECO:0007669"/>
    <property type="project" value="UniProtKB-UniRule"/>
</dbReference>
<dbReference type="Gene3D" id="1.25.40.20">
    <property type="entry name" value="Ankyrin repeat-containing domain"/>
    <property type="match status" value="4"/>
</dbReference>
<dbReference type="PROSITE" id="PS51510">
    <property type="entry name" value="PHOSPHAGEN_KINASE_C"/>
    <property type="match status" value="1"/>
</dbReference>
<dbReference type="InterPro" id="IPR036802">
    <property type="entry name" value="ATP-guanido_PTrfase_N_sf"/>
</dbReference>
<evidence type="ECO:0000256" key="5">
    <source>
        <dbReference type="PROSITE-ProRule" id="PRU00023"/>
    </source>
</evidence>
<evidence type="ECO:0008006" key="13">
    <source>
        <dbReference type="Google" id="ProtNLM"/>
    </source>
</evidence>
<dbReference type="Pfam" id="PF12796">
    <property type="entry name" value="Ank_2"/>
    <property type="match status" value="2"/>
</dbReference>
<evidence type="ECO:0000313" key="11">
    <source>
        <dbReference type="EMBL" id="KAH0809557.1"/>
    </source>
</evidence>
<dbReference type="SUPFAM" id="SSF48403">
    <property type="entry name" value="Ankyrin repeat"/>
    <property type="match status" value="2"/>
</dbReference>
<reference evidence="11" key="1">
    <citation type="journal article" date="2020" name="J Insects Food Feed">
        <title>The yellow mealworm (Tenebrio molitor) genome: a resource for the emerging insects as food and feed industry.</title>
        <authorList>
            <person name="Eriksson T."/>
            <person name="Andere A."/>
            <person name="Kelstrup H."/>
            <person name="Emery V."/>
            <person name="Picard C."/>
        </authorList>
    </citation>
    <scope>NUCLEOTIDE SEQUENCE</scope>
    <source>
        <strain evidence="11">Stoneville</strain>
        <tissue evidence="11">Whole head</tissue>
    </source>
</reference>
<feature type="compositionally biased region" description="Basic and acidic residues" evidence="8">
    <location>
        <begin position="592"/>
        <end position="638"/>
    </location>
</feature>
<dbReference type="SUPFAM" id="SSF55931">
    <property type="entry name" value="Glutamine synthetase/guanido kinase"/>
    <property type="match status" value="1"/>
</dbReference>
<dbReference type="PROSITE" id="PS51509">
    <property type="entry name" value="PHOSPHAGEN_KINASE_N"/>
    <property type="match status" value="1"/>
</dbReference>
<evidence type="ECO:0000256" key="8">
    <source>
        <dbReference type="SAM" id="MobiDB-lite"/>
    </source>
</evidence>
<feature type="region of interest" description="Disordered" evidence="8">
    <location>
        <begin position="1"/>
        <end position="25"/>
    </location>
</feature>
<protein>
    <recommendedName>
        <fullName evidence="13">Arginine kinase</fullName>
    </recommendedName>
</protein>
<keyword evidence="5" id="KW-0040">ANK repeat</keyword>
<dbReference type="GO" id="GO:0016301">
    <property type="term" value="F:kinase activity"/>
    <property type="evidence" value="ECO:0007669"/>
    <property type="project" value="UniProtKB-KW"/>
</dbReference>
<comment type="caution">
    <text evidence="11">The sequence shown here is derived from an EMBL/GenBank/DDBJ whole genome shotgun (WGS) entry which is preliminary data.</text>
</comment>
<sequence>MPIPIKIRKRTSADNKQQSNGLYIHSSPPRVLQLSSAHVKQLIRSGDVDKLEQLVLEGHGKKLIGEYSADYKTRTFLKNVPALMTKISLLHDSVNSGRVAELKALLNEESPDRRKKLVMAKDDSGVGLLHKAIYYDLKDIYKYLIDKFSHIVSLKDADGRTAYHYTPMCKDVSGVQKLLINAGADSSIVDSKQHSAKYYTTHVQELELPNSQKSTASSSKSAAHHESLNFKKSNIRIWIHQRNLANLQQVVWEGHGSKLLVEHSNNPKIKKFLEAVPHIMGLIKDIHTDVQHDELENLKKRVSPPVPPIVLSGKDQNGLTPLHKAAGLGKDEIAEFIVSEYPPSVNLTDADGRTPLHYAALLKDDGKMTNFLLEHGADESTLDNKQKTAAYYKTRTSELDSKLLNVVPECPRIAKESFLSSFDWNMLTVSTPTEEIHKVAKKLENGSEKENGDEKSTPSEEKPPESEVVEETKEEESAPEPSQENGSSEPVEEKVETNGDDNNNEDEEQGSENKEEEEKESEAPEQKEEEVAKDEPEPEESTTEEDKEVEPSEEKETEVPEEKEPEAEETKVEENNEIEEMQPAEEQVENVEETHNDKQENNDDTHNDKQEDNNNDTEESKSRPATAKIEEAPKREESPAAEVEPEGVIEGIVNGENEVETLNEEGQGATEPDDNNDDAEIGAMVEAGNMEQLAALVLNGEGDRLIGQTSENPELQSFLDNVQVYMSKINRIHGAAREGSLRDLQAALDRRKFAIAKDKISPNGASPLHTAVTFGNTSIVRYLAGRFPETAQVTDNDGRTPLHYAAVLPDNGHYYNLLVHLGADSRTEDKFGHTPEYYRTHQQEFSHRTLLRSFGAEEGASEEMLSDKEETRVQGDALVKIFSLRIVFDNCSAFKLPISTDFPHTSFCYAIITVSNDTCSARKDLDDEDMLNVLERCYNVLHGRRNSNAVSAASTASTSTLMSCNSSIIGKHTKRYIFDSVKMRLTKLDHNLYDVIWPSVKKLPAEMSFRVALEQDFPAGIVAPDIYTYKVFAEFIEPIVKDYNSIDVHQELGVHPETKFFDPDKENHAEAEFDLDPQARWIIAGICPVPRPDLGTLSIQNLVSIVDVSINTEPPLRFLGMTASTAFLGTLDCTRNLLDYELPKSLNVNQLETVERLVTTVLLSDDVARALYPNASEDDLAEGCGVYYTMNEVLEDPSEARVVLASNGLLIPLWNIPESDRLHGKHWPYGRGVFISNGSNLAVWINVLDHVRIVTCTPHTKPGNVGLIYSRVARLVSVLQKHLEFNRDPRLGYLCARPTVVGNTLQFSFTLRFPYLIKEPDNLRHLCLVRGLSYYRKSNTADVVRIGNQQCLGVSELQTFEDFSTAAVNILQLEKDLAVSNSLHIAAAFVNIFKRKKQSLASSVVPSSGNAQVDMPFFATEEGRYLASSLGDPLIKGLTEVANKRPEDPIAYLATYLYNFANNRQNLHSRGKTQENQQTITGPPQDADNNKAVPATIEVVTVDPEDSGTEEDSAFNSTSRDEHGQSMLHFAAARAHGRNALFQLLMETEINVAYRDELYRTARDISIQANIPENTTEIDRYVMSIATKGDTDKLVELLLDGYDHITDIVDENDVPIVEAVAQHDQPDTVSFLQSILAFEEKRERVHHAIRLGSINDVTTLLADENDTGSGKLLAMGKNNYGRCSLHIAVLCQQEEIVDYLANTFPDTLKLGDNLERTALHYAMGVENMETISRVLIKAGSRRIVKDLKGRQPTYYFLNKSDILRLQEEEETF</sequence>
<feature type="compositionally biased region" description="Basic residues" evidence="8">
    <location>
        <begin position="1"/>
        <end position="10"/>
    </location>
</feature>
<dbReference type="InterPro" id="IPR022414">
    <property type="entry name" value="ATP-guanido_PTrfase_cat"/>
</dbReference>
<feature type="binding site" evidence="7">
    <location>
        <begin position="1306"/>
        <end position="1310"/>
    </location>
    <ligand>
        <name>ATP</name>
        <dbReference type="ChEBI" id="CHEBI:30616"/>
    </ligand>
</feature>
<comment type="caution">
    <text evidence="7">Lacks conserved residue(s) required for the propagation of feature annotation.</text>
</comment>
<feature type="compositionally biased region" description="Acidic residues" evidence="8">
    <location>
        <begin position="1503"/>
        <end position="1513"/>
    </location>
</feature>
<dbReference type="SMART" id="SM00248">
    <property type="entry name" value="ANK"/>
    <property type="match status" value="10"/>
</dbReference>
<dbReference type="InterPro" id="IPR036770">
    <property type="entry name" value="Ankyrin_rpt-contain_sf"/>
</dbReference>
<keyword evidence="1 7" id="KW-0808">Transferase</keyword>
<dbReference type="Proteomes" id="UP000719412">
    <property type="component" value="Unassembled WGS sequence"/>
</dbReference>
<feature type="binding site" evidence="7">
    <location>
        <begin position="1128"/>
        <end position="1132"/>
    </location>
    <ligand>
        <name>ATP</name>
        <dbReference type="ChEBI" id="CHEBI:30616"/>
    </ligand>
</feature>
<feature type="region of interest" description="Disordered" evidence="8">
    <location>
        <begin position="1469"/>
        <end position="1522"/>
    </location>
</feature>
<dbReference type="InterPro" id="IPR022413">
    <property type="entry name" value="ATP-guanido_PTrfase_N"/>
</dbReference>
<dbReference type="Pfam" id="PF05186">
    <property type="entry name" value="Dpy-30"/>
    <property type="match status" value="1"/>
</dbReference>
<feature type="repeat" description="ANK" evidence="5">
    <location>
        <begin position="797"/>
        <end position="830"/>
    </location>
</feature>
<comment type="similarity">
    <text evidence="6">Belongs to the ATP:guanido phosphotransferase family.</text>
</comment>
<dbReference type="PROSITE" id="PS50088">
    <property type="entry name" value="ANK_REPEAT"/>
    <property type="match status" value="5"/>
</dbReference>
<feature type="repeat" description="ANK" evidence="5">
    <location>
        <begin position="351"/>
        <end position="384"/>
    </location>
</feature>
<feature type="binding site" evidence="7">
    <location>
        <begin position="1330"/>
        <end position="1335"/>
    </location>
    <ligand>
        <name>ATP</name>
        <dbReference type="ChEBI" id="CHEBI:30616"/>
    </ligand>
</feature>
<keyword evidence="12" id="KW-1185">Reference proteome</keyword>
<dbReference type="InterPro" id="IPR007858">
    <property type="entry name" value="Dpy-30_motif"/>
</dbReference>
<feature type="domain" description="Phosphagen kinase N-terminal" evidence="9">
    <location>
        <begin position="949"/>
        <end position="1045"/>
    </location>
</feature>
<feature type="compositionally biased region" description="Acidic residues" evidence="8">
    <location>
        <begin position="536"/>
        <end position="548"/>
    </location>
</feature>
<feature type="compositionally biased region" description="Basic and acidic residues" evidence="8">
    <location>
        <begin position="441"/>
        <end position="465"/>
    </location>
</feature>
<gene>
    <name evidence="11" type="ORF">GEV33_013236</name>
</gene>
<feature type="compositionally biased region" description="Polar residues" evidence="8">
    <location>
        <begin position="1469"/>
        <end position="1482"/>
    </location>
</feature>
<evidence type="ECO:0000256" key="2">
    <source>
        <dbReference type="ARBA" id="ARBA00022741"/>
    </source>
</evidence>
<feature type="domain" description="Phosphagen kinase C-terminal" evidence="10">
    <location>
        <begin position="1125"/>
        <end position="1377"/>
    </location>
</feature>
<proteinExistence type="inferred from homology"/>
<feature type="compositionally biased region" description="Low complexity" evidence="8">
    <location>
        <begin position="640"/>
        <end position="653"/>
    </location>
</feature>
<dbReference type="Pfam" id="PF00217">
    <property type="entry name" value="ATP-gua_Ptrans"/>
    <property type="match status" value="1"/>
</dbReference>
<evidence type="ECO:0000256" key="6">
    <source>
        <dbReference type="PROSITE-ProRule" id="PRU00842"/>
    </source>
</evidence>
<dbReference type="PANTHER" id="PTHR24172:SF4">
    <property type="entry name" value="ANK_REP_REGION DOMAIN-CONTAINING PROTEIN"/>
    <property type="match status" value="1"/>
</dbReference>
<evidence type="ECO:0000256" key="4">
    <source>
        <dbReference type="ARBA" id="ARBA00022840"/>
    </source>
</evidence>
<feature type="compositionally biased region" description="Acidic residues" evidence="8">
    <location>
        <begin position="498"/>
        <end position="520"/>
    </location>
</feature>
<keyword evidence="4 7" id="KW-0067">ATP-binding</keyword>
<feature type="binding site" evidence="7">
    <location>
        <position position="1252"/>
    </location>
    <ligand>
        <name>ATP</name>
        <dbReference type="ChEBI" id="CHEBI:30616"/>
    </ligand>
</feature>
<feature type="repeat" description="ANK" evidence="5">
    <location>
        <begin position="158"/>
        <end position="191"/>
    </location>
</feature>
<feature type="compositionally biased region" description="Acidic residues" evidence="8">
    <location>
        <begin position="467"/>
        <end position="478"/>
    </location>
</feature>
<evidence type="ECO:0000256" key="1">
    <source>
        <dbReference type="ARBA" id="ARBA00022679"/>
    </source>
</evidence>
<feature type="region of interest" description="Disordered" evidence="8">
    <location>
        <begin position="441"/>
        <end position="653"/>
    </location>
</feature>
<feature type="repeat" description="ANK" evidence="5">
    <location>
        <begin position="763"/>
        <end position="783"/>
    </location>
</feature>
<dbReference type="Pfam" id="PF02807">
    <property type="entry name" value="ATP-gua_PtransN"/>
    <property type="match status" value="1"/>
</dbReference>
<keyword evidence="3 7" id="KW-0418">Kinase</keyword>